<dbReference type="OrthoDB" id="748739at2759"/>
<evidence type="ECO:0000313" key="3">
    <source>
        <dbReference type="RefSeq" id="XP_031403559.1"/>
    </source>
</evidence>
<dbReference type="PANTHER" id="PTHR48223">
    <property type="entry name" value="DEFECTIVE 2759, PUTATIVE ISOFORM 1-RELATED"/>
    <property type="match status" value="1"/>
</dbReference>
<accession>A0A6P8EAK5</accession>
<dbReference type="Proteomes" id="UP000515151">
    <property type="component" value="Chromosome 7"/>
</dbReference>
<reference evidence="3" key="2">
    <citation type="submission" date="2025-08" db="UniProtKB">
        <authorList>
            <consortium name="RefSeq"/>
        </authorList>
    </citation>
    <scope>IDENTIFICATION</scope>
    <source>
        <tissue evidence="3">Leaf</tissue>
    </source>
</reference>
<keyword evidence="2" id="KW-1185">Reference proteome</keyword>
<gene>
    <name evidence="3" type="primary">LOC116212937</name>
</gene>
<dbReference type="RefSeq" id="XP_031403559.1">
    <property type="nucleotide sequence ID" value="XM_031547699.1"/>
</dbReference>
<protein>
    <submittedName>
        <fullName evidence="3">LOW QUALITY PROTEIN: uncharacterized protein LOC116212937</fullName>
    </submittedName>
</protein>
<evidence type="ECO:0000256" key="1">
    <source>
        <dbReference type="SAM" id="MobiDB-lite"/>
    </source>
</evidence>
<dbReference type="PANTHER" id="PTHR48223:SF1">
    <property type="entry name" value="ABC TRANSMEMBRANE TYPE-1 DOMAIN-CONTAINING PROTEIN"/>
    <property type="match status" value="1"/>
</dbReference>
<feature type="region of interest" description="Disordered" evidence="1">
    <location>
        <begin position="79"/>
        <end position="106"/>
    </location>
</feature>
<proteinExistence type="predicted"/>
<dbReference type="GeneID" id="116212937"/>
<name>A0A6P8EAK5_PUNGR</name>
<reference evidence="2" key="1">
    <citation type="journal article" date="2020" name="Plant Biotechnol. J.">
        <title>The pomegranate (Punica granatum L.) draft genome dissects genetic divergence between soft- and hard-seeded cultivars.</title>
        <authorList>
            <person name="Luo X."/>
            <person name="Li H."/>
            <person name="Wu Z."/>
            <person name="Yao W."/>
            <person name="Zhao P."/>
            <person name="Cao D."/>
            <person name="Yu H."/>
            <person name="Li K."/>
            <person name="Poudel K."/>
            <person name="Zhao D."/>
            <person name="Zhang F."/>
            <person name="Xia X."/>
            <person name="Chen L."/>
            <person name="Wang Q."/>
            <person name="Jing D."/>
            <person name="Cao S."/>
        </authorList>
    </citation>
    <scope>NUCLEOTIDE SEQUENCE [LARGE SCALE GENOMIC DNA]</scope>
    <source>
        <strain evidence="2">cv. Tunisia</strain>
    </source>
</reference>
<sequence>MALVTNQFQVGSYAGFPSKPTSLKLNKELRLKQCVVTLRALGNLDRCLGLKRHLCLRVGSPHLFFPKVKSLRVSSFKGSVHNDGSGGGRSEKVSQNSVRLSYVPKESKETVAESSKAHDVPIPHAPGTNGNAAGSAAIHKLFRKWLTMLTSHSSDQLADEIFGGGPPPREISGTENEPVGGESGILKTLWCHYWALDATIKFPPLIFIPLFLAVNVTYGREVSKELMPLWVLGPLLIALYIKMLRGLCSLYVFTFKQTVNVIKNLPVYYMIAYEFVARGKLKEVIATRVWQPVVDIKNLDYKELWRSKLREFQEWLLEKYLDFVESIWPYYCRTIRFLKRANLI</sequence>
<evidence type="ECO:0000313" key="2">
    <source>
        <dbReference type="Proteomes" id="UP000515151"/>
    </source>
</evidence>
<organism evidence="2 3">
    <name type="scientific">Punica granatum</name>
    <name type="common">Pomegranate</name>
    <dbReference type="NCBI Taxonomy" id="22663"/>
    <lineage>
        <taxon>Eukaryota</taxon>
        <taxon>Viridiplantae</taxon>
        <taxon>Streptophyta</taxon>
        <taxon>Embryophyta</taxon>
        <taxon>Tracheophyta</taxon>
        <taxon>Spermatophyta</taxon>
        <taxon>Magnoliopsida</taxon>
        <taxon>eudicotyledons</taxon>
        <taxon>Gunneridae</taxon>
        <taxon>Pentapetalae</taxon>
        <taxon>rosids</taxon>
        <taxon>malvids</taxon>
        <taxon>Myrtales</taxon>
        <taxon>Lythraceae</taxon>
        <taxon>Punica</taxon>
    </lineage>
</organism>
<dbReference type="AlphaFoldDB" id="A0A6P8EAK5"/>